<dbReference type="PROSITE" id="PS00108">
    <property type="entry name" value="PROTEIN_KINASE_ST"/>
    <property type="match status" value="1"/>
</dbReference>
<sequence length="824" mass="92091">MPRVILLRDDVFTGAGVLSHVTPRGGMAEEPLTGASDGAQGNGEMHGNREEGDTVQLTSATEEEVESCERPREVVSDRSWDADVEVGLLMGMLKSPRIRVGSSEDMKCGSQAEKWSRKRMIKDTQPGKIYFHTFHQIRSTLIPVMDSKKAIWKAICPHCGRLRYPVLRGSGSVLNQGRPMACVSASTVPSNRCYACWLRPKDVKEIDEMLQLGVIQWSKSVWASPVVLVPKKDRTTRFCVDYRGLNAITASDAHPMLRIEELLERLAGTKYLSIMDLGRGYWQIPLSPEAQEKSTFITPFGLYESTVMPFGMKNAPATFQRMVNNQLQGLEKYAVAYLDGIAIFSSSWDEHLQLLQEKLRRIHQSGLTIKPGKCQMGMIEVHYLGHWCLWPPLIATLGPICVNGAIIPIRSCEGGICYTNCSLSSYCETAEEICVTIWTKSYSLSVNFHSLLSGNFPFGMKQHNDSVQVTTLCHHPQLPLENILLPRYNTARCVMQAMAAESQLFFICGCVEEQECNDKLIFYNQSDGYSLLHSREAVPVAAISLLPPFLLAISVTGLFYLYRIHRLRKRPKSWPKRAAHSSVTLRSRRPGQHSCQLSSSLMSSSQCNISTACANSINHNTELLPIQLDHRVGKGRFAEVWRAKLKHAESGHYEMVAVKIFPAQEFASWMNESNIFTDANLKHENVLQFITMEEHISGTDKEYWIITAYHARGSLKDYLSRHRLSWKSLLDMAGSIVSGVAHLHSDYTPCGTSKVAIAHRDIKSSNILVKNNSECALCDFGIALRLDPVLTADDFANSGQVRHEVNCQESVHGGAPAPDLSLVW</sequence>
<dbReference type="Pfam" id="PF00078">
    <property type="entry name" value="RVT_1"/>
    <property type="match status" value="1"/>
</dbReference>
<dbReference type="InterPro" id="IPR017441">
    <property type="entry name" value="Protein_kinase_ATP_BS"/>
</dbReference>
<comment type="cofactor">
    <cofactor evidence="1">
        <name>Mn(2+)</name>
        <dbReference type="ChEBI" id="CHEBI:29035"/>
    </cofactor>
</comment>
<evidence type="ECO:0000256" key="3">
    <source>
        <dbReference type="ARBA" id="ARBA00004285"/>
    </source>
</evidence>
<evidence type="ECO:0000256" key="1">
    <source>
        <dbReference type="ARBA" id="ARBA00001936"/>
    </source>
</evidence>
<proteinExistence type="inferred from homology"/>
<evidence type="ECO:0000313" key="31">
    <source>
        <dbReference type="Proteomes" id="UP001176940"/>
    </source>
</evidence>
<dbReference type="SUPFAM" id="SSF56112">
    <property type="entry name" value="Protein kinase-like (PK-like)"/>
    <property type="match status" value="1"/>
</dbReference>
<evidence type="ECO:0000256" key="5">
    <source>
        <dbReference type="ARBA" id="ARBA00009605"/>
    </source>
</evidence>
<keyword evidence="21 27" id="KW-0472">Membrane</keyword>
<evidence type="ECO:0000256" key="8">
    <source>
        <dbReference type="ARBA" id="ARBA00012401"/>
    </source>
</evidence>
<evidence type="ECO:0000256" key="7">
    <source>
        <dbReference type="ARBA" id="ARBA00012180"/>
    </source>
</evidence>
<dbReference type="PROSITE" id="PS50878">
    <property type="entry name" value="RT_POL"/>
    <property type="match status" value="1"/>
</dbReference>
<evidence type="ECO:0000259" key="29">
    <source>
        <dbReference type="PROSITE" id="PS50878"/>
    </source>
</evidence>
<evidence type="ECO:0000256" key="9">
    <source>
        <dbReference type="ARBA" id="ARBA00017567"/>
    </source>
</evidence>
<dbReference type="InterPro" id="IPR015013">
    <property type="entry name" value="Transforming_GF_b_rcpt_2_ecto"/>
</dbReference>
<keyword evidence="22" id="KW-0675">Receptor</keyword>
<dbReference type="EC" id="3.1.26.4" evidence="7"/>
<dbReference type="Gene3D" id="2.10.60.10">
    <property type="entry name" value="CD59"/>
    <property type="match status" value="2"/>
</dbReference>
<feature type="region of interest" description="Disordered" evidence="26">
    <location>
        <begin position="22"/>
        <end position="74"/>
    </location>
</feature>
<dbReference type="PANTHER" id="PTHR23255">
    <property type="entry name" value="TRANSFORMING GROWTH FACTOR-BETA RECEPTOR TYPE I AND II"/>
    <property type="match status" value="1"/>
</dbReference>
<accession>A0ABN9KQX6</accession>
<evidence type="ECO:0000256" key="16">
    <source>
        <dbReference type="ARBA" id="ARBA00022741"/>
    </source>
</evidence>
<keyword evidence="20 27" id="KW-1133">Transmembrane helix</keyword>
<evidence type="ECO:0000256" key="4">
    <source>
        <dbReference type="ARBA" id="ARBA00004479"/>
    </source>
</evidence>
<evidence type="ECO:0000256" key="17">
    <source>
        <dbReference type="ARBA" id="ARBA00022777"/>
    </source>
</evidence>
<evidence type="ECO:0000256" key="25">
    <source>
        <dbReference type="PROSITE-ProRule" id="PRU10141"/>
    </source>
</evidence>
<dbReference type="InterPro" id="IPR043502">
    <property type="entry name" value="DNA/RNA_pol_sf"/>
</dbReference>
<dbReference type="Gene3D" id="3.10.10.10">
    <property type="entry name" value="HIV Type 1 Reverse Transcriptase, subunit A, domain 1"/>
    <property type="match status" value="1"/>
</dbReference>
<comment type="cofactor">
    <cofactor evidence="2">
        <name>Mg(2+)</name>
        <dbReference type="ChEBI" id="CHEBI:18420"/>
    </cofactor>
</comment>
<keyword evidence="15" id="KW-0732">Signal</keyword>
<dbReference type="InterPro" id="IPR000333">
    <property type="entry name" value="TGFB_receptor"/>
</dbReference>
<comment type="caution">
    <text evidence="30">The sequence shown here is derived from an EMBL/GenBank/DDBJ whole genome shotgun (WGS) entry which is preliminary data.</text>
</comment>
<dbReference type="SUPFAM" id="SSF57302">
    <property type="entry name" value="Snake toxin-like"/>
    <property type="match status" value="1"/>
</dbReference>
<dbReference type="Proteomes" id="UP001176940">
    <property type="component" value="Unassembled WGS sequence"/>
</dbReference>
<keyword evidence="17" id="KW-0418">Kinase</keyword>
<evidence type="ECO:0000313" key="30">
    <source>
        <dbReference type="EMBL" id="CAJ0916604.1"/>
    </source>
</evidence>
<gene>
    <name evidence="30" type="ORF">RIMI_LOCUS323101</name>
</gene>
<dbReference type="EC" id="2.7.11.30" evidence="8"/>
<evidence type="ECO:0000256" key="13">
    <source>
        <dbReference type="ARBA" id="ARBA00022692"/>
    </source>
</evidence>
<dbReference type="InterPro" id="IPR000719">
    <property type="entry name" value="Prot_kinase_dom"/>
</dbReference>
<dbReference type="Pfam" id="PF08917">
    <property type="entry name" value="ecTbetaR2"/>
    <property type="match status" value="2"/>
</dbReference>
<dbReference type="InterPro" id="IPR011009">
    <property type="entry name" value="Kinase-like_dom_sf"/>
</dbReference>
<dbReference type="CDD" id="cd01647">
    <property type="entry name" value="RT_LTR"/>
    <property type="match status" value="1"/>
</dbReference>
<keyword evidence="14" id="KW-0479">Metal-binding</keyword>
<dbReference type="Gene3D" id="1.10.510.10">
    <property type="entry name" value="Transferase(Phosphotransferase) domain 1"/>
    <property type="match status" value="1"/>
</dbReference>
<keyword evidence="31" id="KW-1185">Reference proteome</keyword>
<evidence type="ECO:0000256" key="11">
    <source>
        <dbReference type="ARBA" id="ARBA00022604"/>
    </source>
</evidence>
<comment type="similarity">
    <text evidence="5">Belongs to the protein kinase superfamily. TKL Ser/Thr protein kinase family. TGFB receptor subfamily.</text>
</comment>
<evidence type="ECO:0000256" key="18">
    <source>
        <dbReference type="ARBA" id="ARBA00022840"/>
    </source>
</evidence>
<evidence type="ECO:0000256" key="21">
    <source>
        <dbReference type="ARBA" id="ARBA00023136"/>
    </source>
</evidence>
<dbReference type="InterPro" id="IPR043128">
    <property type="entry name" value="Rev_trsase/Diguanyl_cyclase"/>
</dbReference>
<keyword evidence="19" id="KW-0460">Magnesium</keyword>
<evidence type="ECO:0000256" key="24">
    <source>
        <dbReference type="ARBA" id="ARBA00033122"/>
    </source>
</evidence>
<keyword evidence="11" id="KW-0341">Growth regulation</keyword>
<reference evidence="30" key="1">
    <citation type="submission" date="2023-07" db="EMBL/GenBank/DDBJ databases">
        <authorList>
            <person name="Stuckert A."/>
        </authorList>
    </citation>
    <scope>NUCLEOTIDE SEQUENCE</scope>
</reference>
<evidence type="ECO:0000256" key="26">
    <source>
        <dbReference type="SAM" id="MobiDB-lite"/>
    </source>
</evidence>
<evidence type="ECO:0000256" key="23">
    <source>
        <dbReference type="ARBA" id="ARBA00032053"/>
    </source>
</evidence>
<dbReference type="PANTHER" id="PTHR23255:SF51">
    <property type="entry name" value="TGF-BETA RECEPTOR TYPE-2"/>
    <property type="match status" value="1"/>
</dbReference>
<dbReference type="Gene3D" id="3.30.200.20">
    <property type="entry name" value="Phosphorylase Kinase, domain 1"/>
    <property type="match status" value="1"/>
</dbReference>
<keyword evidence="10" id="KW-0723">Serine/threonine-protein kinase</keyword>
<dbReference type="PROSITE" id="PS00107">
    <property type="entry name" value="PROTEIN_KINASE_ATP"/>
    <property type="match status" value="1"/>
</dbReference>
<evidence type="ECO:0000256" key="10">
    <source>
        <dbReference type="ARBA" id="ARBA00022527"/>
    </source>
</evidence>
<dbReference type="SUPFAM" id="SSF56672">
    <property type="entry name" value="DNA/RNA polymerases"/>
    <property type="match status" value="1"/>
</dbReference>
<dbReference type="Gene3D" id="3.30.70.270">
    <property type="match status" value="1"/>
</dbReference>
<evidence type="ECO:0000256" key="15">
    <source>
        <dbReference type="ARBA" id="ARBA00022729"/>
    </source>
</evidence>
<keyword evidence="16 25" id="KW-0547">Nucleotide-binding</keyword>
<evidence type="ECO:0000256" key="27">
    <source>
        <dbReference type="SAM" id="Phobius"/>
    </source>
</evidence>
<dbReference type="SMART" id="SM00220">
    <property type="entry name" value="S_TKc"/>
    <property type="match status" value="1"/>
</dbReference>
<dbReference type="PROSITE" id="PS50011">
    <property type="entry name" value="PROTEIN_KINASE_DOM"/>
    <property type="match status" value="1"/>
</dbReference>
<dbReference type="InterPro" id="IPR008271">
    <property type="entry name" value="Ser/Thr_kinase_AS"/>
</dbReference>
<protein>
    <recommendedName>
        <fullName evidence="9">TGF-beta receptor type-2</fullName>
        <ecNumber evidence="8">2.7.11.30</ecNumber>
        <ecNumber evidence="7">3.1.26.4</ecNumber>
    </recommendedName>
    <alternativeName>
        <fullName evidence="23">TGF-beta type II receptor</fullName>
    </alternativeName>
    <alternativeName>
        <fullName evidence="24">Transforming growth factor-beta receptor type II</fullName>
    </alternativeName>
</protein>
<evidence type="ECO:0000256" key="19">
    <source>
        <dbReference type="ARBA" id="ARBA00022842"/>
    </source>
</evidence>
<dbReference type="EMBL" id="CAUEEQ010000362">
    <property type="protein sequence ID" value="CAJ0916604.1"/>
    <property type="molecule type" value="Genomic_DNA"/>
</dbReference>
<keyword evidence="18 25" id="KW-0067">ATP-binding</keyword>
<evidence type="ECO:0000256" key="22">
    <source>
        <dbReference type="ARBA" id="ARBA00023170"/>
    </source>
</evidence>
<dbReference type="InterPro" id="IPR000477">
    <property type="entry name" value="RT_dom"/>
</dbReference>
<comment type="subcellular location">
    <subcellularLocation>
        <location evidence="3">Membrane raft</location>
    </subcellularLocation>
    <subcellularLocation>
        <location evidence="4">Membrane</location>
        <topology evidence="4">Single-pass type I membrane protein</topology>
    </subcellularLocation>
</comment>
<evidence type="ECO:0000256" key="2">
    <source>
        <dbReference type="ARBA" id="ARBA00001946"/>
    </source>
</evidence>
<feature type="domain" description="Protein kinase" evidence="28">
    <location>
        <begin position="626"/>
        <end position="824"/>
    </location>
</feature>
<evidence type="ECO:0000256" key="12">
    <source>
        <dbReference type="ARBA" id="ARBA00022679"/>
    </source>
</evidence>
<evidence type="ECO:0000256" key="6">
    <source>
        <dbReference type="ARBA" id="ARBA00010879"/>
    </source>
</evidence>
<evidence type="ECO:0000259" key="28">
    <source>
        <dbReference type="PROSITE" id="PS50011"/>
    </source>
</evidence>
<comment type="similarity">
    <text evidence="6">Belongs to the beta type-B retroviral polymerase family. HERV class-II K(HML-2) pol subfamily.</text>
</comment>
<organism evidence="30 31">
    <name type="scientific">Ranitomeya imitator</name>
    <name type="common">mimic poison frog</name>
    <dbReference type="NCBI Taxonomy" id="111125"/>
    <lineage>
        <taxon>Eukaryota</taxon>
        <taxon>Metazoa</taxon>
        <taxon>Chordata</taxon>
        <taxon>Craniata</taxon>
        <taxon>Vertebrata</taxon>
        <taxon>Euteleostomi</taxon>
        <taxon>Amphibia</taxon>
        <taxon>Batrachia</taxon>
        <taxon>Anura</taxon>
        <taxon>Neobatrachia</taxon>
        <taxon>Hyloidea</taxon>
        <taxon>Dendrobatidae</taxon>
        <taxon>Dendrobatinae</taxon>
        <taxon>Ranitomeya</taxon>
    </lineage>
</organism>
<name>A0ABN9KQX6_9NEOB</name>
<keyword evidence="12" id="KW-0808">Transferase</keyword>
<dbReference type="InterPro" id="IPR001245">
    <property type="entry name" value="Ser-Thr/Tyr_kinase_cat_dom"/>
</dbReference>
<feature type="binding site" evidence="25">
    <location>
        <position position="659"/>
    </location>
    <ligand>
        <name>ATP</name>
        <dbReference type="ChEBI" id="CHEBI:30616"/>
    </ligand>
</feature>
<feature type="domain" description="Reverse transcriptase" evidence="29">
    <location>
        <begin position="210"/>
        <end position="388"/>
    </location>
</feature>
<dbReference type="Pfam" id="PF07714">
    <property type="entry name" value="PK_Tyr_Ser-Thr"/>
    <property type="match status" value="1"/>
</dbReference>
<evidence type="ECO:0000256" key="14">
    <source>
        <dbReference type="ARBA" id="ARBA00022723"/>
    </source>
</evidence>
<evidence type="ECO:0000256" key="20">
    <source>
        <dbReference type="ARBA" id="ARBA00022989"/>
    </source>
</evidence>
<feature type="transmembrane region" description="Helical" evidence="27">
    <location>
        <begin position="540"/>
        <end position="562"/>
    </location>
</feature>
<dbReference type="InterPro" id="IPR045860">
    <property type="entry name" value="Snake_toxin-like_sf"/>
</dbReference>
<keyword evidence="13 27" id="KW-0812">Transmembrane</keyword>